<accession>A0A4R8V3Y4</accession>
<dbReference type="InterPro" id="IPR036264">
    <property type="entry name" value="Bact_exopeptidase_dim_dom"/>
</dbReference>
<dbReference type="PANTHER" id="PTHR43808:SF8">
    <property type="entry name" value="PEPTIDASE M20 DIMERISATION DOMAIN-CONTAINING PROTEIN"/>
    <property type="match status" value="1"/>
</dbReference>
<comment type="similarity">
    <text evidence="2">Belongs to the peptidase M20A family.</text>
</comment>
<dbReference type="InterPro" id="IPR011650">
    <property type="entry name" value="Peptidase_M20_dimer"/>
</dbReference>
<dbReference type="Pfam" id="PF01546">
    <property type="entry name" value="Peptidase_M20"/>
    <property type="match status" value="1"/>
</dbReference>
<evidence type="ECO:0000256" key="2">
    <source>
        <dbReference type="ARBA" id="ARBA00006247"/>
    </source>
</evidence>
<comment type="cofactor">
    <cofactor evidence="1">
        <name>Zn(2+)</name>
        <dbReference type="ChEBI" id="CHEBI:29105"/>
    </cofactor>
</comment>
<dbReference type="FunFam" id="1.10.150.900:FF:000002">
    <property type="entry name" value="M20/M25/M40 family peptidase"/>
    <property type="match status" value="1"/>
</dbReference>
<dbReference type="AlphaFoldDB" id="A0A4R8V3Y4"/>
<evidence type="ECO:0000259" key="7">
    <source>
        <dbReference type="Pfam" id="PF07687"/>
    </source>
</evidence>
<evidence type="ECO:0000256" key="4">
    <source>
        <dbReference type="ARBA" id="ARBA00022801"/>
    </source>
</evidence>
<evidence type="ECO:0000313" key="9">
    <source>
        <dbReference type="Proteomes" id="UP000298173"/>
    </source>
</evidence>
<dbReference type="Gene3D" id="1.10.150.900">
    <property type="match status" value="1"/>
</dbReference>
<name>A0A4R8V3Y4_9MICO</name>
<dbReference type="PANTHER" id="PTHR43808">
    <property type="entry name" value="ACETYLORNITHINE DEACETYLASE"/>
    <property type="match status" value="1"/>
</dbReference>
<dbReference type="Gene3D" id="3.30.70.360">
    <property type="match status" value="1"/>
</dbReference>
<dbReference type="RefSeq" id="WP_134501400.1">
    <property type="nucleotide sequence ID" value="NZ_SOEY01000006.1"/>
</dbReference>
<organism evidence="8 9">
    <name type="scientific">Cryobacterium glaciale</name>
    <dbReference type="NCBI Taxonomy" id="1259145"/>
    <lineage>
        <taxon>Bacteria</taxon>
        <taxon>Bacillati</taxon>
        <taxon>Actinomycetota</taxon>
        <taxon>Actinomycetes</taxon>
        <taxon>Micrococcales</taxon>
        <taxon>Microbacteriaceae</taxon>
        <taxon>Cryobacterium</taxon>
    </lineage>
</organism>
<keyword evidence="3" id="KW-0479">Metal-binding</keyword>
<evidence type="ECO:0000256" key="3">
    <source>
        <dbReference type="ARBA" id="ARBA00022723"/>
    </source>
</evidence>
<dbReference type="PROSITE" id="PS00759">
    <property type="entry name" value="ARGE_DAPE_CPG2_2"/>
    <property type="match status" value="1"/>
</dbReference>
<dbReference type="InterPro" id="IPR001261">
    <property type="entry name" value="ArgE/DapE_CS"/>
</dbReference>
<sequence>MASFPNVPPAPHSADSAGPSREDVPQKLDLTAEIARDLIRFDTTNYGEGRSNGETDAAEYVAEKLRALGLAPQLFDSEPGRTSVVARVKGRDASRPALVVHGHLDVVPADAANWSVDPFAGVIKDGLLWGRGAVDMKNMDAMILASLQDVISAHGAPERDLIIAFFADEEAGGVLGSHFLVNEHPHLFHGATEAISEVGGYSITLGGKRAYLLQTGEKALIWVKLVARGEAGHGSRMHPNNAITRLAEAVARLGRHEWPIRLTDTTEQLLGEIARILDVDPQRVGPDELALATGTAAGFIQASLRTTANPTGLAAGYKHNVIPDTAQALIDIRSLPGEEDLVLAQIQEIVGSDIEIVTMHRDIGLETEFRGPLIEAVVSTLERHDPGAPVLPYLLSAGTDNKALSTLGIKGYGFAPLRLPADLDFPAMFHGVDERVPLDALVFGRQVLTDLLSNY</sequence>
<evidence type="ECO:0000256" key="5">
    <source>
        <dbReference type="ARBA" id="ARBA00022833"/>
    </source>
</evidence>
<reference evidence="8 9" key="1">
    <citation type="submission" date="2019-03" db="EMBL/GenBank/DDBJ databases">
        <title>Genomics of glacier-inhabiting Cryobacterium strains.</title>
        <authorList>
            <person name="Liu Q."/>
            <person name="Xin Y.-H."/>
        </authorList>
    </citation>
    <scope>NUCLEOTIDE SEQUENCE [LARGE SCALE GENOMIC DNA]</scope>
    <source>
        <strain evidence="8 9">HLT2-23</strain>
    </source>
</reference>
<keyword evidence="9" id="KW-1185">Reference proteome</keyword>
<keyword evidence="4 8" id="KW-0378">Hydrolase</keyword>
<dbReference type="GO" id="GO:0046872">
    <property type="term" value="F:metal ion binding"/>
    <property type="evidence" value="ECO:0007669"/>
    <property type="project" value="UniProtKB-KW"/>
</dbReference>
<evidence type="ECO:0000256" key="6">
    <source>
        <dbReference type="SAM" id="MobiDB-lite"/>
    </source>
</evidence>
<dbReference type="EMBL" id="SOEY01000006">
    <property type="protein sequence ID" value="TFB76221.1"/>
    <property type="molecule type" value="Genomic_DNA"/>
</dbReference>
<protein>
    <submittedName>
        <fullName evidence="8">M20/M25/M40 family metallo-hydrolase</fullName>
    </submittedName>
</protein>
<feature type="domain" description="Peptidase M20 dimerisation" evidence="7">
    <location>
        <begin position="215"/>
        <end position="351"/>
    </location>
</feature>
<dbReference type="NCBIfam" id="NF005913">
    <property type="entry name" value="PRK07906.1"/>
    <property type="match status" value="1"/>
</dbReference>
<evidence type="ECO:0000313" key="8">
    <source>
        <dbReference type="EMBL" id="TFB76221.1"/>
    </source>
</evidence>
<gene>
    <name evidence="8" type="ORF">E3O06_02255</name>
</gene>
<dbReference type="InterPro" id="IPR002933">
    <property type="entry name" value="Peptidase_M20"/>
</dbReference>
<evidence type="ECO:0000256" key="1">
    <source>
        <dbReference type="ARBA" id="ARBA00001947"/>
    </source>
</evidence>
<proteinExistence type="inferred from homology"/>
<feature type="region of interest" description="Disordered" evidence="6">
    <location>
        <begin position="1"/>
        <end position="23"/>
    </location>
</feature>
<dbReference type="Pfam" id="PF07687">
    <property type="entry name" value="M20_dimer"/>
    <property type="match status" value="1"/>
</dbReference>
<dbReference type="InterPro" id="IPR050072">
    <property type="entry name" value="Peptidase_M20A"/>
</dbReference>
<comment type="caution">
    <text evidence="8">The sequence shown here is derived from an EMBL/GenBank/DDBJ whole genome shotgun (WGS) entry which is preliminary data.</text>
</comment>
<dbReference type="SUPFAM" id="SSF53187">
    <property type="entry name" value="Zn-dependent exopeptidases"/>
    <property type="match status" value="1"/>
</dbReference>
<keyword evidence="5" id="KW-0862">Zinc</keyword>
<dbReference type="Gene3D" id="3.40.630.10">
    <property type="entry name" value="Zn peptidases"/>
    <property type="match status" value="1"/>
</dbReference>
<dbReference type="OrthoDB" id="7055905at2"/>
<dbReference type="GO" id="GO:0016787">
    <property type="term" value="F:hydrolase activity"/>
    <property type="evidence" value="ECO:0007669"/>
    <property type="project" value="UniProtKB-KW"/>
</dbReference>
<feature type="compositionally biased region" description="Pro residues" evidence="6">
    <location>
        <begin position="1"/>
        <end position="11"/>
    </location>
</feature>
<dbReference type="Proteomes" id="UP000298173">
    <property type="component" value="Unassembled WGS sequence"/>
</dbReference>
<dbReference type="SUPFAM" id="SSF55031">
    <property type="entry name" value="Bacterial exopeptidase dimerisation domain"/>
    <property type="match status" value="1"/>
</dbReference>